<proteinExistence type="predicted"/>
<dbReference type="InterPro" id="IPR038296">
    <property type="entry name" value="ParD_sf"/>
</dbReference>
<dbReference type="OrthoDB" id="514770at2"/>
<evidence type="ECO:0000313" key="1">
    <source>
        <dbReference type="EMBL" id="TWF57083.1"/>
    </source>
</evidence>
<dbReference type="Proteomes" id="UP000320653">
    <property type="component" value="Unassembled WGS sequence"/>
</dbReference>
<sequence>MTSTQSLVITLPTELAEMVRAKVASGEYASESDVIQAALLKLFFPDDTEVDPDDLEIEKWLREQVAPTFDEMQAHPERGLTLDQINARLDERIDMLMEEEKSGKAVRQ</sequence>
<dbReference type="InterPro" id="IPR010985">
    <property type="entry name" value="Ribbon_hlx_hlx"/>
</dbReference>
<gene>
    <name evidence="1" type="ORF">FHW37_102723</name>
</gene>
<reference evidence="1 2" key="1">
    <citation type="submission" date="2019-06" db="EMBL/GenBank/DDBJ databases">
        <title>Sorghum-associated microbial communities from plants grown in Nebraska, USA.</title>
        <authorList>
            <person name="Schachtman D."/>
        </authorList>
    </citation>
    <scope>NUCLEOTIDE SEQUENCE [LARGE SCALE GENOMIC DNA]</scope>
    <source>
        <strain evidence="1 2">1225</strain>
    </source>
</reference>
<accession>A0A561R3D9</accession>
<dbReference type="RefSeq" id="WP_145635312.1">
    <property type="nucleotide sequence ID" value="NZ_VIWP01000002.1"/>
</dbReference>
<name>A0A561R3D9_9HYPH</name>
<dbReference type="AlphaFoldDB" id="A0A561R3D9"/>
<protein>
    <submittedName>
        <fullName evidence="1">Arc/MetJ-type ribon-helix-helix transcriptional regulator</fullName>
    </submittedName>
</protein>
<keyword evidence="2" id="KW-1185">Reference proteome</keyword>
<evidence type="ECO:0000313" key="2">
    <source>
        <dbReference type="Proteomes" id="UP000320653"/>
    </source>
</evidence>
<organism evidence="1 2">
    <name type="scientific">Neorhizobium alkalisoli</name>
    <dbReference type="NCBI Taxonomy" id="528178"/>
    <lineage>
        <taxon>Bacteria</taxon>
        <taxon>Pseudomonadati</taxon>
        <taxon>Pseudomonadota</taxon>
        <taxon>Alphaproteobacteria</taxon>
        <taxon>Hyphomicrobiales</taxon>
        <taxon>Rhizobiaceae</taxon>
        <taxon>Rhizobium/Agrobacterium group</taxon>
        <taxon>Neorhizobium</taxon>
    </lineage>
</organism>
<dbReference type="SUPFAM" id="SSF47598">
    <property type="entry name" value="Ribbon-helix-helix"/>
    <property type="match status" value="1"/>
</dbReference>
<dbReference type="GO" id="GO:0006355">
    <property type="term" value="P:regulation of DNA-templated transcription"/>
    <property type="evidence" value="ECO:0007669"/>
    <property type="project" value="InterPro"/>
</dbReference>
<dbReference type="Gene3D" id="6.10.10.120">
    <property type="entry name" value="Antitoxin ParD1-like"/>
    <property type="match status" value="1"/>
</dbReference>
<dbReference type="EMBL" id="VIWP01000002">
    <property type="protein sequence ID" value="TWF57083.1"/>
    <property type="molecule type" value="Genomic_DNA"/>
</dbReference>
<comment type="caution">
    <text evidence="1">The sequence shown here is derived from an EMBL/GenBank/DDBJ whole genome shotgun (WGS) entry which is preliminary data.</text>
</comment>